<keyword evidence="4" id="KW-1185">Reference proteome</keyword>
<sequence length="240" mass="26242">MANHILKKFDADLGALIARLFELDDLVAAQFEHAMTLLVKCHREHGPEVIALEERINALHLAIDNDAAQLIVQHQPNASDLRVVLATTRIAAELEEIANAITRLGGSADRIHRAGRKDIRHLDSLDALRTAVQSMLQDWRAAFSARDAAVVAKSARACAAAQETWQELEALLVESLHVAHTGLGPHLGVETLRIAEALREIAERAALIAAHVAYMARGEDYRHRSPEQLDQIFPAAVPGA</sequence>
<proteinExistence type="inferred from homology"/>
<evidence type="ECO:0000313" key="3">
    <source>
        <dbReference type="EMBL" id="MBB4014030.1"/>
    </source>
</evidence>
<name>A0A840BM00_9RHOO</name>
<dbReference type="EMBL" id="JACIET010000002">
    <property type="protein sequence ID" value="MBB4014030.1"/>
    <property type="molecule type" value="Genomic_DNA"/>
</dbReference>
<dbReference type="SUPFAM" id="SSF109755">
    <property type="entry name" value="PhoU-like"/>
    <property type="match status" value="1"/>
</dbReference>
<dbReference type="GO" id="GO:0030643">
    <property type="term" value="P:intracellular phosphate ion homeostasis"/>
    <property type="evidence" value="ECO:0007669"/>
    <property type="project" value="InterPro"/>
</dbReference>
<dbReference type="Proteomes" id="UP000561045">
    <property type="component" value="Unassembled WGS sequence"/>
</dbReference>
<dbReference type="PANTHER" id="PTHR42930:SF3">
    <property type="entry name" value="PHOSPHATE-SPECIFIC TRANSPORT SYSTEM ACCESSORY PROTEIN PHOU"/>
    <property type="match status" value="1"/>
</dbReference>
<dbReference type="GO" id="GO:0045936">
    <property type="term" value="P:negative regulation of phosphate metabolic process"/>
    <property type="evidence" value="ECO:0007669"/>
    <property type="project" value="InterPro"/>
</dbReference>
<feature type="domain" description="PhoU" evidence="2">
    <location>
        <begin position="23"/>
        <end position="103"/>
    </location>
</feature>
<gene>
    <name evidence="3" type="ORF">GGR36_003376</name>
</gene>
<dbReference type="AlphaFoldDB" id="A0A840BM00"/>
<evidence type="ECO:0000313" key="4">
    <source>
        <dbReference type="Proteomes" id="UP000561045"/>
    </source>
</evidence>
<dbReference type="Pfam" id="PF01895">
    <property type="entry name" value="PhoU"/>
    <property type="match status" value="1"/>
</dbReference>
<evidence type="ECO:0000256" key="1">
    <source>
        <dbReference type="ARBA" id="ARBA00008107"/>
    </source>
</evidence>
<comment type="similarity">
    <text evidence="1">Belongs to the PhoU family.</text>
</comment>
<accession>A0A840BM00</accession>
<dbReference type="Gene3D" id="1.20.58.220">
    <property type="entry name" value="Phosphate transport system protein phou homolog 2, domain 2"/>
    <property type="match status" value="1"/>
</dbReference>
<evidence type="ECO:0000259" key="2">
    <source>
        <dbReference type="Pfam" id="PF01895"/>
    </source>
</evidence>
<dbReference type="InterPro" id="IPR038078">
    <property type="entry name" value="PhoU-like_sf"/>
</dbReference>
<dbReference type="InterPro" id="IPR028366">
    <property type="entry name" value="PhoU"/>
</dbReference>
<dbReference type="RefSeq" id="WP_183635933.1">
    <property type="nucleotide sequence ID" value="NZ_BAABLE010000005.1"/>
</dbReference>
<comment type="caution">
    <text evidence="3">The sequence shown here is derived from an EMBL/GenBank/DDBJ whole genome shotgun (WGS) entry which is preliminary data.</text>
</comment>
<dbReference type="InterPro" id="IPR026022">
    <property type="entry name" value="PhoU_dom"/>
</dbReference>
<organism evidence="3 4">
    <name type="scientific">Niveibacterium umoris</name>
    <dbReference type="NCBI Taxonomy" id="1193620"/>
    <lineage>
        <taxon>Bacteria</taxon>
        <taxon>Pseudomonadati</taxon>
        <taxon>Pseudomonadota</taxon>
        <taxon>Betaproteobacteria</taxon>
        <taxon>Rhodocyclales</taxon>
        <taxon>Rhodocyclaceae</taxon>
        <taxon>Niveibacterium</taxon>
    </lineage>
</organism>
<dbReference type="PANTHER" id="PTHR42930">
    <property type="entry name" value="PHOSPHATE-SPECIFIC TRANSPORT SYSTEM ACCESSORY PROTEIN PHOU"/>
    <property type="match status" value="1"/>
</dbReference>
<protein>
    <submittedName>
        <fullName evidence="3">Phosphate transport system protein</fullName>
    </submittedName>
</protein>
<reference evidence="3 4" key="1">
    <citation type="submission" date="2020-08" db="EMBL/GenBank/DDBJ databases">
        <title>Genomic Encyclopedia of Type Strains, Phase IV (KMG-IV): sequencing the most valuable type-strain genomes for metagenomic binning, comparative biology and taxonomic classification.</title>
        <authorList>
            <person name="Goeker M."/>
        </authorList>
    </citation>
    <scope>NUCLEOTIDE SEQUENCE [LARGE SCALE GENOMIC DNA]</scope>
    <source>
        <strain evidence="3 4">DSM 106739</strain>
    </source>
</reference>